<name>L9VFU3_9EURY</name>
<evidence type="ECO:0000256" key="1">
    <source>
        <dbReference type="SAM" id="Phobius"/>
    </source>
</evidence>
<keyword evidence="1" id="KW-0472">Membrane</keyword>
<keyword evidence="1" id="KW-0812">Transmembrane</keyword>
<feature type="transmembrane region" description="Helical" evidence="1">
    <location>
        <begin position="74"/>
        <end position="93"/>
    </location>
</feature>
<protein>
    <submittedName>
        <fullName evidence="2">Uncharacterized protein</fullName>
    </submittedName>
</protein>
<dbReference type="EMBL" id="AOHW01000053">
    <property type="protein sequence ID" value="ELY35934.1"/>
    <property type="molecule type" value="Genomic_DNA"/>
</dbReference>
<sequence>MSTDDRYGFGRRPTVDDVLEHPLLGLERSRTRIAIAGLLGLTALFAVSYAGSAVSIGGTPLETLTTRFDTLTKLLIALATATITILPFVYAVWNGGPLLSFAMALVPVFLGDIAAGQYVLGVDTVIALTVGAAACALALFATDVRRAGSLRPWNAARIDAVHLLVVTFAVLVAAAGVAQFVATQPPRNLEWYAPFSVLWLIPIGIVGAYWQAAIRTSIAVRAEEIEPDS</sequence>
<keyword evidence="1" id="KW-1133">Transmembrane helix</keyword>
<comment type="caution">
    <text evidence="2">The sequence shown here is derived from an EMBL/GenBank/DDBJ whole genome shotgun (WGS) entry which is preliminary data.</text>
</comment>
<dbReference type="Proteomes" id="UP000011599">
    <property type="component" value="Unassembled WGS sequence"/>
</dbReference>
<feature type="transmembrane region" description="Helical" evidence="1">
    <location>
        <begin position="191"/>
        <end position="210"/>
    </location>
</feature>
<accession>L9VFU3</accession>
<organism evidence="2 3">
    <name type="scientific">Natronorubrum tibetense GA33</name>
    <dbReference type="NCBI Taxonomy" id="1114856"/>
    <lineage>
        <taxon>Archaea</taxon>
        <taxon>Methanobacteriati</taxon>
        <taxon>Methanobacteriota</taxon>
        <taxon>Stenosarchaea group</taxon>
        <taxon>Halobacteria</taxon>
        <taxon>Halobacteriales</taxon>
        <taxon>Natrialbaceae</taxon>
        <taxon>Natronorubrum</taxon>
    </lineage>
</organism>
<reference evidence="2 3" key="1">
    <citation type="journal article" date="2014" name="PLoS Genet.">
        <title>Phylogenetically driven sequencing of extremely halophilic archaea reveals strategies for static and dynamic osmo-response.</title>
        <authorList>
            <person name="Becker E.A."/>
            <person name="Seitzer P.M."/>
            <person name="Tritt A."/>
            <person name="Larsen D."/>
            <person name="Krusor M."/>
            <person name="Yao A.I."/>
            <person name="Wu D."/>
            <person name="Madern D."/>
            <person name="Eisen J.A."/>
            <person name="Darling A.E."/>
            <person name="Facciotti M.T."/>
        </authorList>
    </citation>
    <scope>NUCLEOTIDE SEQUENCE [LARGE SCALE GENOMIC DNA]</scope>
    <source>
        <strain evidence="2 3">GA33</strain>
    </source>
</reference>
<dbReference type="RefSeq" id="WP_006092789.1">
    <property type="nucleotide sequence ID" value="NZ_AOHW01000053.1"/>
</dbReference>
<dbReference type="eggNOG" id="arCOG13289">
    <property type="taxonomic scope" value="Archaea"/>
</dbReference>
<keyword evidence="3" id="KW-1185">Reference proteome</keyword>
<feature type="transmembrane region" description="Helical" evidence="1">
    <location>
        <begin position="33"/>
        <end position="54"/>
    </location>
</feature>
<evidence type="ECO:0000313" key="2">
    <source>
        <dbReference type="EMBL" id="ELY35934.1"/>
    </source>
</evidence>
<feature type="transmembrane region" description="Helical" evidence="1">
    <location>
        <begin position="98"/>
        <end position="119"/>
    </location>
</feature>
<dbReference type="PATRIC" id="fig|1114856.3.peg.4636"/>
<feature type="transmembrane region" description="Helical" evidence="1">
    <location>
        <begin position="163"/>
        <end position="185"/>
    </location>
</feature>
<feature type="transmembrane region" description="Helical" evidence="1">
    <location>
        <begin position="125"/>
        <end position="142"/>
    </location>
</feature>
<gene>
    <name evidence="2" type="ORF">C496_22434</name>
</gene>
<proteinExistence type="predicted"/>
<dbReference type="OrthoDB" id="206382at2157"/>
<dbReference type="AlphaFoldDB" id="L9VFU3"/>
<evidence type="ECO:0000313" key="3">
    <source>
        <dbReference type="Proteomes" id="UP000011599"/>
    </source>
</evidence>
<dbReference type="STRING" id="1114856.GCA_000383975_01518"/>